<dbReference type="PROSITE" id="PS00598">
    <property type="entry name" value="CHROMO_1"/>
    <property type="match status" value="1"/>
</dbReference>
<comment type="subunit">
    <text evidence="2">Component of the NuA4 histone acetyltransferase complex.</text>
</comment>
<organism evidence="6 7">
    <name type="scientific">Aulographum hederae CBS 113979</name>
    <dbReference type="NCBI Taxonomy" id="1176131"/>
    <lineage>
        <taxon>Eukaryota</taxon>
        <taxon>Fungi</taxon>
        <taxon>Dikarya</taxon>
        <taxon>Ascomycota</taxon>
        <taxon>Pezizomycotina</taxon>
        <taxon>Dothideomycetes</taxon>
        <taxon>Pleosporomycetidae</taxon>
        <taxon>Aulographales</taxon>
        <taxon>Aulographaceae</taxon>
    </lineage>
</organism>
<dbReference type="Pfam" id="PF00385">
    <property type="entry name" value="Chromo"/>
    <property type="match status" value="1"/>
</dbReference>
<evidence type="ECO:0000313" key="6">
    <source>
        <dbReference type="EMBL" id="KAF1984901.1"/>
    </source>
</evidence>
<dbReference type="InterPro" id="IPR023779">
    <property type="entry name" value="Chromodomain_CS"/>
</dbReference>
<sequence length="181" mass="20366">MGEFLYEVKWLGYEKKADRTWETTNNLASAPDVLKAYHEKIGGPPYIGGKPKKGKRKQSSGVANTPETGKGRKKAKIKGASETPDPTTASAKSKKKEWQVPKGMWENDILAVDTVEEYPDPETGDMVRYVFVVWNNGNKSRHPLTVINQKCPQKMLQYYEQHLVFKHPPDSLTTGDWGGKT</sequence>
<dbReference type="OrthoDB" id="433924at2759"/>
<feature type="domain" description="Chromo" evidence="5">
    <location>
        <begin position="1"/>
        <end position="40"/>
    </location>
</feature>
<dbReference type="InterPro" id="IPR016197">
    <property type="entry name" value="Chromo-like_dom_sf"/>
</dbReference>
<dbReference type="AlphaFoldDB" id="A0A6G1GVB4"/>
<keyword evidence="7" id="KW-1185">Reference proteome</keyword>
<proteinExistence type="predicted"/>
<dbReference type="SUPFAM" id="SSF54160">
    <property type="entry name" value="Chromo domain-like"/>
    <property type="match status" value="2"/>
</dbReference>
<dbReference type="Proteomes" id="UP000800041">
    <property type="component" value="Unassembled WGS sequence"/>
</dbReference>
<evidence type="ECO:0000256" key="3">
    <source>
        <dbReference type="ARBA" id="ARBA00023242"/>
    </source>
</evidence>
<dbReference type="SMART" id="SM00300">
    <property type="entry name" value="ChSh"/>
    <property type="match status" value="1"/>
</dbReference>
<dbReference type="PROSITE" id="PS50013">
    <property type="entry name" value="CHROMO_2"/>
    <property type="match status" value="1"/>
</dbReference>
<dbReference type="GO" id="GO:0000792">
    <property type="term" value="C:heterochromatin"/>
    <property type="evidence" value="ECO:0007669"/>
    <property type="project" value="UniProtKB-ARBA"/>
</dbReference>
<evidence type="ECO:0000313" key="7">
    <source>
        <dbReference type="Proteomes" id="UP000800041"/>
    </source>
</evidence>
<dbReference type="Pfam" id="PF01393">
    <property type="entry name" value="Chromo_shadow"/>
    <property type="match status" value="1"/>
</dbReference>
<dbReference type="CDD" id="cd00024">
    <property type="entry name" value="CD_CSD"/>
    <property type="match status" value="1"/>
</dbReference>
<comment type="subcellular location">
    <subcellularLocation>
        <location evidence="1">Nucleus</location>
    </subcellularLocation>
</comment>
<name>A0A6G1GVB4_9PEZI</name>
<dbReference type="InterPro" id="IPR000953">
    <property type="entry name" value="Chromo/chromo_shadow_dom"/>
</dbReference>
<keyword evidence="3" id="KW-0539">Nucleus</keyword>
<evidence type="ECO:0000256" key="1">
    <source>
        <dbReference type="ARBA" id="ARBA00004123"/>
    </source>
</evidence>
<evidence type="ECO:0000256" key="4">
    <source>
        <dbReference type="SAM" id="MobiDB-lite"/>
    </source>
</evidence>
<accession>A0A6G1GVB4</accession>
<dbReference type="GO" id="GO:0006338">
    <property type="term" value="P:chromatin remodeling"/>
    <property type="evidence" value="ECO:0007669"/>
    <property type="project" value="UniProtKB-ARBA"/>
</dbReference>
<reference evidence="6" key="1">
    <citation type="journal article" date="2020" name="Stud. Mycol.">
        <title>101 Dothideomycetes genomes: a test case for predicting lifestyles and emergence of pathogens.</title>
        <authorList>
            <person name="Haridas S."/>
            <person name="Albert R."/>
            <person name="Binder M."/>
            <person name="Bloem J."/>
            <person name="Labutti K."/>
            <person name="Salamov A."/>
            <person name="Andreopoulos B."/>
            <person name="Baker S."/>
            <person name="Barry K."/>
            <person name="Bills G."/>
            <person name="Bluhm B."/>
            <person name="Cannon C."/>
            <person name="Castanera R."/>
            <person name="Culley D."/>
            <person name="Daum C."/>
            <person name="Ezra D."/>
            <person name="Gonzalez J."/>
            <person name="Henrissat B."/>
            <person name="Kuo A."/>
            <person name="Liang C."/>
            <person name="Lipzen A."/>
            <person name="Lutzoni F."/>
            <person name="Magnuson J."/>
            <person name="Mondo S."/>
            <person name="Nolan M."/>
            <person name="Ohm R."/>
            <person name="Pangilinan J."/>
            <person name="Park H.-J."/>
            <person name="Ramirez L."/>
            <person name="Alfaro M."/>
            <person name="Sun H."/>
            <person name="Tritt A."/>
            <person name="Yoshinaga Y."/>
            <person name="Zwiers L.-H."/>
            <person name="Turgeon B."/>
            <person name="Goodwin S."/>
            <person name="Spatafora J."/>
            <person name="Crous P."/>
            <person name="Grigoriev I."/>
        </authorList>
    </citation>
    <scope>NUCLEOTIDE SEQUENCE</scope>
    <source>
        <strain evidence="6">CBS 113979</strain>
    </source>
</reference>
<dbReference type="Gene3D" id="2.40.50.40">
    <property type="match status" value="2"/>
</dbReference>
<evidence type="ECO:0000256" key="2">
    <source>
        <dbReference type="ARBA" id="ARBA00011353"/>
    </source>
</evidence>
<dbReference type="InterPro" id="IPR008251">
    <property type="entry name" value="Chromo_shadow_dom"/>
</dbReference>
<evidence type="ECO:0000259" key="5">
    <source>
        <dbReference type="PROSITE" id="PS50013"/>
    </source>
</evidence>
<dbReference type="EMBL" id="ML977165">
    <property type="protein sequence ID" value="KAF1984901.1"/>
    <property type="molecule type" value="Genomic_DNA"/>
</dbReference>
<protein>
    <recommendedName>
        <fullName evidence="5">Chromo domain-containing protein</fullName>
    </recommendedName>
</protein>
<feature type="region of interest" description="Disordered" evidence="4">
    <location>
        <begin position="41"/>
        <end position="99"/>
    </location>
</feature>
<dbReference type="GO" id="GO:0005634">
    <property type="term" value="C:nucleus"/>
    <property type="evidence" value="ECO:0007669"/>
    <property type="project" value="UniProtKB-SubCell"/>
</dbReference>
<gene>
    <name evidence="6" type="ORF">K402DRAFT_395269</name>
</gene>
<dbReference type="InterPro" id="IPR023780">
    <property type="entry name" value="Chromo_domain"/>
</dbReference>